<dbReference type="OrthoDB" id="5874582at2759"/>
<dbReference type="AlphaFoldDB" id="A0A3P6SBD9"/>
<dbReference type="EMBL" id="UYRV01018730">
    <property type="protein sequence ID" value="VDK65050.1"/>
    <property type="molecule type" value="Genomic_DNA"/>
</dbReference>
<proteinExistence type="predicted"/>
<gene>
    <name evidence="1" type="ORF">CGOC_LOCUS5969</name>
</gene>
<keyword evidence="2" id="KW-1185">Reference proteome</keyword>
<evidence type="ECO:0000313" key="2">
    <source>
        <dbReference type="Proteomes" id="UP000271889"/>
    </source>
</evidence>
<feature type="non-terminal residue" evidence="1">
    <location>
        <position position="336"/>
    </location>
</feature>
<reference evidence="1 2" key="1">
    <citation type="submission" date="2018-11" db="EMBL/GenBank/DDBJ databases">
        <authorList>
            <consortium name="Pathogen Informatics"/>
        </authorList>
    </citation>
    <scope>NUCLEOTIDE SEQUENCE [LARGE SCALE GENOMIC DNA]</scope>
</reference>
<name>A0A3P6SBD9_CYLGO</name>
<evidence type="ECO:0000313" key="1">
    <source>
        <dbReference type="EMBL" id="VDK65050.1"/>
    </source>
</evidence>
<protein>
    <submittedName>
        <fullName evidence="1">Uncharacterized protein</fullName>
    </submittedName>
</protein>
<accession>A0A3P6SBD9</accession>
<sequence length="336" mass="37174">MSLHPLVRNDRIQSFKAAFAGAPELVVVSPVNCMFDIQDVKSYEVLMAESRPNISCAMRFSEPPVSIQARDFLCQEVRRFLPMNPDEGVLPLRVDQPDHEEEQWLQDREGDFNSLHENPALAKQKMSNLCNAACSALGAAKRLTDDRQSHWVTATVPNKFAYPILLQFRLTDMACEAGWTYNRPIALLIGGSPQVSHATVRSVEVRAQEKLLIVTVSAFPWSHNAIARNVELFCRNLDVTTVVDVCVRLCKPFAASNPVYDIISRYSVYERLAPGTSGDSVVNVGYGIGPLACAGANDPVLYDPNDALLFCTLNGRRIELTPDQQLATALGLSRLP</sequence>
<organism evidence="1 2">
    <name type="scientific">Cylicostephanus goldi</name>
    <name type="common">Nematode worm</name>
    <dbReference type="NCBI Taxonomy" id="71465"/>
    <lineage>
        <taxon>Eukaryota</taxon>
        <taxon>Metazoa</taxon>
        <taxon>Ecdysozoa</taxon>
        <taxon>Nematoda</taxon>
        <taxon>Chromadorea</taxon>
        <taxon>Rhabditida</taxon>
        <taxon>Rhabditina</taxon>
        <taxon>Rhabditomorpha</taxon>
        <taxon>Strongyloidea</taxon>
        <taxon>Strongylidae</taxon>
        <taxon>Cylicostephanus</taxon>
    </lineage>
</organism>
<dbReference type="Proteomes" id="UP000271889">
    <property type="component" value="Unassembled WGS sequence"/>
</dbReference>